<dbReference type="Proteomes" id="UP001595891">
    <property type="component" value="Unassembled WGS sequence"/>
</dbReference>
<dbReference type="EMBL" id="JBHSFN010000003">
    <property type="protein sequence ID" value="MFC4585728.1"/>
    <property type="molecule type" value="Genomic_DNA"/>
</dbReference>
<protein>
    <submittedName>
        <fullName evidence="2">BtpA/SgcQ family protein</fullName>
    </submittedName>
</protein>
<reference evidence="3" key="1">
    <citation type="journal article" date="2019" name="Int. J. Syst. Evol. Microbiol.">
        <title>The Global Catalogue of Microorganisms (GCM) 10K type strain sequencing project: providing services to taxonomists for standard genome sequencing and annotation.</title>
        <authorList>
            <consortium name="The Broad Institute Genomics Platform"/>
            <consortium name="The Broad Institute Genome Sequencing Center for Infectious Disease"/>
            <person name="Wu L."/>
            <person name="Ma J."/>
        </authorList>
    </citation>
    <scope>NUCLEOTIDE SEQUENCE [LARGE SCALE GENOMIC DNA]</scope>
    <source>
        <strain evidence="3">CCUG 49560</strain>
    </source>
</reference>
<dbReference type="Pfam" id="PF03437">
    <property type="entry name" value="BtpA"/>
    <property type="match status" value="1"/>
</dbReference>
<comment type="similarity">
    <text evidence="1">Belongs to the BtpA family.</text>
</comment>
<dbReference type="InterPro" id="IPR011060">
    <property type="entry name" value="RibuloseP-bd_barrel"/>
</dbReference>
<dbReference type="SUPFAM" id="SSF51366">
    <property type="entry name" value="Ribulose-phoshate binding barrel"/>
    <property type="match status" value="1"/>
</dbReference>
<dbReference type="InterPro" id="IPR013785">
    <property type="entry name" value="Aldolase_TIM"/>
</dbReference>
<keyword evidence="3" id="KW-1185">Reference proteome</keyword>
<evidence type="ECO:0000256" key="1">
    <source>
        <dbReference type="ARBA" id="ARBA00006007"/>
    </source>
</evidence>
<dbReference type="InterPro" id="IPR005137">
    <property type="entry name" value="BtpA"/>
</dbReference>
<organism evidence="2 3">
    <name type="scientific">Sphaerisporangium corydalis</name>
    <dbReference type="NCBI Taxonomy" id="1441875"/>
    <lineage>
        <taxon>Bacteria</taxon>
        <taxon>Bacillati</taxon>
        <taxon>Actinomycetota</taxon>
        <taxon>Actinomycetes</taxon>
        <taxon>Streptosporangiales</taxon>
        <taxon>Streptosporangiaceae</taxon>
        <taxon>Sphaerisporangium</taxon>
    </lineage>
</organism>
<sequence>MANGKLVLGMVHLRPLPGTPFHEHGDLDRTLAVAVESARALHQGGADGCLVQTVERVYGVADESDPARTAAMALIVREITRATGDGFQVGVQLMRNAIKASLAVASVAGGTFVRAGALVGRTLTEHGMVVADPLGVAEYRNKIGAQGVRVFADIDSGHFTWYGPPRSTGEVASAAARAGADAVVLGRPDETRTLEMIASVRAARPDLPIILAGHTDHGNAARLLKAADGAFVGTCLERDGWGGSIDPDLVRSYVDIVRNLEPENG</sequence>
<comment type="caution">
    <text evidence="2">The sequence shown here is derived from an EMBL/GenBank/DDBJ whole genome shotgun (WGS) entry which is preliminary data.</text>
</comment>
<evidence type="ECO:0000313" key="3">
    <source>
        <dbReference type="Proteomes" id="UP001595891"/>
    </source>
</evidence>
<accession>A0ABV9E8W2</accession>
<gene>
    <name evidence="2" type="ORF">ACFO8L_06585</name>
</gene>
<dbReference type="PANTHER" id="PTHR21381">
    <property type="entry name" value="ZGC:162297"/>
    <property type="match status" value="1"/>
</dbReference>
<dbReference type="PANTHER" id="PTHR21381:SF3">
    <property type="entry name" value="SGC REGION PROTEIN SGCQ-RELATED"/>
    <property type="match status" value="1"/>
</dbReference>
<dbReference type="PIRSF" id="PIRSF005956">
    <property type="entry name" value="BtpA"/>
    <property type="match status" value="1"/>
</dbReference>
<name>A0ABV9E8W2_9ACTN</name>
<dbReference type="Gene3D" id="3.20.20.70">
    <property type="entry name" value="Aldolase class I"/>
    <property type="match status" value="1"/>
</dbReference>
<evidence type="ECO:0000313" key="2">
    <source>
        <dbReference type="EMBL" id="MFC4585728.1"/>
    </source>
</evidence>
<proteinExistence type="inferred from homology"/>
<dbReference type="RefSeq" id="WP_262841284.1">
    <property type="nucleotide sequence ID" value="NZ_JANZYP010000004.1"/>
</dbReference>